<comment type="caution">
    <text evidence="9">The sequence shown here is derived from an EMBL/GenBank/DDBJ whole genome shotgun (WGS) entry which is preliminary data.</text>
</comment>
<dbReference type="GO" id="GO:0000329">
    <property type="term" value="C:fungal-type vacuole membrane"/>
    <property type="evidence" value="ECO:0007669"/>
    <property type="project" value="TreeGrafter"/>
</dbReference>
<dbReference type="EMBL" id="MU839829">
    <property type="protein sequence ID" value="KAK1758068.1"/>
    <property type="molecule type" value="Genomic_DNA"/>
</dbReference>
<dbReference type="AlphaFoldDB" id="A0AAJ0FC81"/>
<evidence type="ECO:0000256" key="3">
    <source>
        <dbReference type="ARBA" id="ARBA00022692"/>
    </source>
</evidence>
<feature type="transmembrane region" description="Helical" evidence="7">
    <location>
        <begin position="48"/>
        <end position="68"/>
    </location>
</feature>
<dbReference type="GO" id="GO:0015174">
    <property type="term" value="F:basic amino acid transmembrane transporter activity"/>
    <property type="evidence" value="ECO:0007669"/>
    <property type="project" value="TreeGrafter"/>
</dbReference>
<evidence type="ECO:0000256" key="5">
    <source>
        <dbReference type="ARBA" id="ARBA00023136"/>
    </source>
</evidence>
<sequence length="527" mass="55035">MLVTITTSISTTFNAFDQLSWLGTTFSIGSSISQPLSGHLTDVFGRRAGLVTCYLVFAIGTLLCGLSATAGRLWVFYAGRILQGLGGGALCSITSFIESDLVPLRKRALIEGVGNVAYGATLALGGIYGGGIDSAIGWRWAFLVQVPVIALDAALVVFVVPVVNSSSPPGSDAESRWARVDYIGCVLILAALVLFQYGMNEGSTSGAWATPRVIAMLVVSGVCFVAFSYWDLCRAANPLIPIRRLAERTIASSQVSFFFNSASSAATMLYLPIFLQACQGLTVQDSGLRFVPHAVAFGLGSFAAGLAVKQLNRYWGVNLGVQAACVAGTAGLCAMTASPETVKAGWPPYVCFVLLGLGYGGAFVTRLVGLLSATDQADQAVIQAASWTISSTGFTVGIAVAAAVFQSLSVDQVTTRLGRDSPGESEKLADALRHGAFEVFFNSTSDSGEDGDEGRALRRDIVGIYTLAVRSVFFLALATIVLSALASLGMRDNTLEPPASTGENGSEDGGSEKGKPGVFGEEKPLEG</sequence>
<evidence type="ECO:0000313" key="9">
    <source>
        <dbReference type="EMBL" id="KAK1758068.1"/>
    </source>
</evidence>
<feature type="transmembrane region" description="Helical" evidence="7">
    <location>
        <begin position="180"/>
        <end position="199"/>
    </location>
</feature>
<name>A0AAJ0FC81_9PEZI</name>
<dbReference type="PROSITE" id="PS50850">
    <property type="entry name" value="MFS"/>
    <property type="match status" value="1"/>
</dbReference>
<reference evidence="9" key="1">
    <citation type="submission" date="2023-06" db="EMBL/GenBank/DDBJ databases">
        <title>Genome-scale phylogeny and comparative genomics of the fungal order Sordariales.</title>
        <authorList>
            <consortium name="Lawrence Berkeley National Laboratory"/>
            <person name="Hensen N."/>
            <person name="Bonometti L."/>
            <person name="Westerberg I."/>
            <person name="Brannstrom I.O."/>
            <person name="Guillou S."/>
            <person name="Cros-Aarteil S."/>
            <person name="Calhoun S."/>
            <person name="Haridas S."/>
            <person name="Kuo A."/>
            <person name="Mondo S."/>
            <person name="Pangilinan J."/>
            <person name="Riley R."/>
            <person name="Labutti K."/>
            <person name="Andreopoulos B."/>
            <person name="Lipzen A."/>
            <person name="Chen C."/>
            <person name="Yanf M."/>
            <person name="Daum C."/>
            <person name="Ng V."/>
            <person name="Clum A."/>
            <person name="Steindorff A."/>
            <person name="Ohm R."/>
            <person name="Martin F."/>
            <person name="Silar P."/>
            <person name="Natvig D."/>
            <person name="Lalanne C."/>
            <person name="Gautier V."/>
            <person name="Ament-Velasquez S.L."/>
            <person name="Kruys A."/>
            <person name="Hutchinson M.I."/>
            <person name="Powell A.J."/>
            <person name="Barry K."/>
            <person name="Miller A.N."/>
            <person name="Grigoriev I.V."/>
            <person name="Debuchy R."/>
            <person name="Gladieux P."/>
            <person name="Thoren M.H."/>
            <person name="Johannesson H."/>
        </authorList>
    </citation>
    <scope>NUCLEOTIDE SEQUENCE</scope>
    <source>
        <strain evidence="9">PSN4</strain>
    </source>
</reference>
<dbReference type="Gene3D" id="1.20.1250.20">
    <property type="entry name" value="MFS general substrate transporter like domains"/>
    <property type="match status" value="1"/>
</dbReference>
<feature type="transmembrane region" description="Helical" evidence="7">
    <location>
        <begin position="315"/>
        <end position="337"/>
    </location>
</feature>
<feature type="transmembrane region" description="Helical" evidence="7">
    <location>
        <begin position="349"/>
        <end position="372"/>
    </location>
</feature>
<dbReference type="SUPFAM" id="SSF103473">
    <property type="entry name" value="MFS general substrate transporter"/>
    <property type="match status" value="1"/>
</dbReference>
<keyword evidence="5 7" id="KW-0472">Membrane</keyword>
<feature type="transmembrane region" description="Helical" evidence="7">
    <location>
        <begin position="384"/>
        <end position="405"/>
    </location>
</feature>
<feature type="domain" description="Major facilitator superfamily (MFS) profile" evidence="8">
    <location>
        <begin position="1"/>
        <end position="495"/>
    </location>
</feature>
<evidence type="ECO:0000256" key="2">
    <source>
        <dbReference type="ARBA" id="ARBA00022448"/>
    </source>
</evidence>
<dbReference type="InterPro" id="IPR036259">
    <property type="entry name" value="MFS_trans_sf"/>
</dbReference>
<evidence type="ECO:0000256" key="1">
    <source>
        <dbReference type="ARBA" id="ARBA00004127"/>
    </source>
</evidence>
<dbReference type="GO" id="GO:0012505">
    <property type="term" value="C:endomembrane system"/>
    <property type="evidence" value="ECO:0007669"/>
    <property type="project" value="UniProtKB-SubCell"/>
</dbReference>
<protein>
    <submittedName>
        <fullName evidence="9">Major facilitator superfamily domain-containing protein</fullName>
    </submittedName>
</protein>
<dbReference type="PANTHER" id="PTHR23501:SF191">
    <property type="entry name" value="VACUOLAR BASIC AMINO ACID TRANSPORTER 4"/>
    <property type="match status" value="1"/>
</dbReference>
<keyword evidence="3 7" id="KW-0812">Transmembrane</keyword>
<evidence type="ECO:0000313" key="10">
    <source>
        <dbReference type="Proteomes" id="UP001239445"/>
    </source>
</evidence>
<comment type="subcellular location">
    <subcellularLocation>
        <location evidence="1">Endomembrane system</location>
        <topology evidence="1">Multi-pass membrane protein</topology>
    </subcellularLocation>
</comment>
<proteinExistence type="predicted"/>
<dbReference type="InterPro" id="IPR020846">
    <property type="entry name" value="MFS_dom"/>
</dbReference>
<keyword evidence="10" id="KW-1185">Reference proteome</keyword>
<feature type="transmembrane region" description="Helical" evidence="7">
    <location>
        <begin position="74"/>
        <end position="97"/>
    </location>
</feature>
<accession>A0AAJ0FC81</accession>
<dbReference type="Proteomes" id="UP001239445">
    <property type="component" value="Unassembled WGS sequence"/>
</dbReference>
<dbReference type="InterPro" id="IPR011701">
    <property type="entry name" value="MFS"/>
</dbReference>
<feature type="transmembrane region" description="Helical" evidence="7">
    <location>
        <begin position="462"/>
        <end position="485"/>
    </location>
</feature>
<evidence type="ECO:0000259" key="8">
    <source>
        <dbReference type="PROSITE" id="PS50850"/>
    </source>
</evidence>
<feature type="transmembrane region" description="Helical" evidence="7">
    <location>
        <begin position="290"/>
        <end position="308"/>
    </location>
</feature>
<feature type="transmembrane region" description="Helical" evidence="7">
    <location>
        <begin position="250"/>
        <end position="270"/>
    </location>
</feature>
<feature type="compositionally biased region" description="Basic and acidic residues" evidence="6">
    <location>
        <begin position="510"/>
        <end position="527"/>
    </location>
</feature>
<feature type="region of interest" description="Disordered" evidence="6">
    <location>
        <begin position="492"/>
        <end position="527"/>
    </location>
</feature>
<keyword evidence="4 7" id="KW-1133">Transmembrane helix</keyword>
<gene>
    <name evidence="9" type="ORF">QBC47DRAFT_338780</name>
</gene>
<evidence type="ECO:0000256" key="7">
    <source>
        <dbReference type="SAM" id="Phobius"/>
    </source>
</evidence>
<evidence type="ECO:0000256" key="4">
    <source>
        <dbReference type="ARBA" id="ARBA00022989"/>
    </source>
</evidence>
<feature type="transmembrane region" description="Helical" evidence="7">
    <location>
        <begin position="140"/>
        <end position="160"/>
    </location>
</feature>
<evidence type="ECO:0000256" key="6">
    <source>
        <dbReference type="SAM" id="MobiDB-lite"/>
    </source>
</evidence>
<dbReference type="Pfam" id="PF07690">
    <property type="entry name" value="MFS_1"/>
    <property type="match status" value="1"/>
</dbReference>
<organism evidence="9 10">
    <name type="scientific">Echria macrotheca</name>
    <dbReference type="NCBI Taxonomy" id="438768"/>
    <lineage>
        <taxon>Eukaryota</taxon>
        <taxon>Fungi</taxon>
        <taxon>Dikarya</taxon>
        <taxon>Ascomycota</taxon>
        <taxon>Pezizomycotina</taxon>
        <taxon>Sordariomycetes</taxon>
        <taxon>Sordariomycetidae</taxon>
        <taxon>Sordariales</taxon>
        <taxon>Schizotheciaceae</taxon>
        <taxon>Echria</taxon>
    </lineage>
</organism>
<keyword evidence="2" id="KW-0813">Transport</keyword>
<dbReference type="PANTHER" id="PTHR23501">
    <property type="entry name" value="MAJOR FACILITATOR SUPERFAMILY"/>
    <property type="match status" value="1"/>
</dbReference>
<feature type="transmembrane region" description="Helical" evidence="7">
    <location>
        <begin position="109"/>
        <end position="128"/>
    </location>
</feature>
<feature type="transmembrane region" description="Helical" evidence="7">
    <location>
        <begin position="211"/>
        <end position="230"/>
    </location>
</feature>